<keyword evidence="7" id="KW-0067">ATP-binding</keyword>
<dbReference type="PROSITE" id="PS50112">
    <property type="entry name" value="PAS"/>
    <property type="match status" value="2"/>
</dbReference>
<dbReference type="Gene3D" id="3.30.565.10">
    <property type="entry name" value="Histidine kinase-like ATPase, C-terminal domain"/>
    <property type="match status" value="1"/>
</dbReference>
<dbReference type="InterPro" id="IPR005467">
    <property type="entry name" value="His_kinase_dom"/>
</dbReference>
<dbReference type="CDD" id="cd17546">
    <property type="entry name" value="REC_hyHK_CKI1_RcsC-like"/>
    <property type="match status" value="1"/>
</dbReference>
<dbReference type="CDD" id="cd16922">
    <property type="entry name" value="HATPase_EvgS-ArcB-TorS-like"/>
    <property type="match status" value="1"/>
</dbReference>
<keyword evidence="15" id="KW-1185">Reference proteome</keyword>
<dbReference type="Pfam" id="PF13426">
    <property type="entry name" value="PAS_9"/>
    <property type="match status" value="2"/>
</dbReference>
<evidence type="ECO:0000256" key="1">
    <source>
        <dbReference type="ARBA" id="ARBA00000085"/>
    </source>
</evidence>
<dbReference type="PRINTS" id="PR00344">
    <property type="entry name" value="BCTRLSENSOR"/>
</dbReference>
<dbReference type="PANTHER" id="PTHR45339:SF1">
    <property type="entry name" value="HYBRID SIGNAL TRANSDUCTION HISTIDINE KINASE J"/>
    <property type="match status" value="1"/>
</dbReference>
<dbReference type="Gene3D" id="3.40.50.2300">
    <property type="match status" value="1"/>
</dbReference>
<feature type="domain" description="PAS" evidence="12">
    <location>
        <begin position="139"/>
        <end position="219"/>
    </location>
</feature>
<comment type="catalytic activity">
    <reaction evidence="1">
        <text>ATP + protein L-histidine = ADP + protein N-phospho-L-histidine.</text>
        <dbReference type="EC" id="2.7.13.3"/>
    </reaction>
</comment>
<keyword evidence="6" id="KW-0418">Kinase</keyword>
<dbReference type="InterPro" id="IPR035965">
    <property type="entry name" value="PAS-like_dom_sf"/>
</dbReference>
<evidence type="ECO:0000259" key="12">
    <source>
        <dbReference type="PROSITE" id="PS50112"/>
    </source>
</evidence>
<dbReference type="PROSITE" id="PS50109">
    <property type="entry name" value="HIS_KIN"/>
    <property type="match status" value="1"/>
</dbReference>
<evidence type="ECO:0000259" key="13">
    <source>
        <dbReference type="PROSITE" id="PS50113"/>
    </source>
</evidence>
<evidence type="ECO:0000256" key="6">
    <source>
        <dbReference type="ARBA" id="ARBA00022777"/>
    </source>
</evidence>
<dbReference type="SMART" id="SM00448">
    <property type="entry name" value="REC"/>
    <property type="match status" value="1"/>
</dbReference>
<reference evidence="14 15" key="1">
    <citation type="submission" date="2024-09" db="EMBL/GenBank/DDBJ databases">
        <authorList>
            <person name="Sun Q."/>
            <person name="Mori K."/>
        </authorList>
    </citation>
    <scope>NUCLEOTIDE SEQUENCE [LARGE SCALE GENOMIC DNA]</scope>
    <source>
        <strain evidence="14 15">TISTR 2452</strain>
    </source>
</reference>
<evidence type="ECO:0000313" key="14">
    <source>
        <dbReference type="EMBL" id="MFB9329137.1"/>
    </source>
</evidence>
<evidence type="ECO:0000256" key="2">
    <source>
        <dbReference type="ARBA" id="ARBA00012438"/>
    </source>
</evidence>
<dbReference type="InterPro" id="IPR003661">
    <property type="entry name" value="HisK_dim/P_dom"/>
</dbReference>
<feature type="domain" description="Response regulatory" evidence="11">
    <location>
        <begin position="519"/>
        <end position="636"/>
    </location>
</feature>
<dbReference type="PROSITE" id="PS50110">
    <property type="entry name" value="RESPONSE_REGULATORY"/>
    <property type="match status" value="1"/>
</dbReference>
<dbReference type="Proteomes" id="UP001589747">
    <property type="component" value="Unassembled WGS sequence"/>
</dbReference>
<dbReference type="Pfam" id="PF00512">
    <property type="entry name" value="HisKA"/>
    <property type="match status" value="1"/>
</dbReference>
<dbReference type="Pfam" id="PF02518">
    <property type="entry name" value="HATPase_c"/>
    <property type="match status" value="1"/>
</dbReference>
<evidence type="ECO:0000256" key="8">
    <source>
        <dbReference type="ARBA" id="ARBA00023012"/>
    </source>
</evidence>
<dbReference type="InterPro" id="IPR011006">
    <property type="entry name" value="CheY-like_superfamily"/>
</dbReference>
<evidence type="ECO:0000313" key="15">
    <source>
        <dbReference type="Proteomes" id="UP001589747"/>
    </source>
</evidence>
<dbReference type="SUPFAM" id="SSF52172">
    <property type="entry name" value="CheY-like"/>
    <property type="match status" value="1"/>
</dbReference>
<dbReference type="Gene3D" id="3.30.450.20">
    <property type="entry name" value="PAS domain"/>
    <property type="match status" value="2"/>
</dbReference>
<dbReference type="EMBL" id="JBHMDO010000039">
    <property type="protein sequence ID" value="MFB9329137.1"/>
    <property type="molecule type" value="Genomic_DNA"/>
</dbReference>
<keyword evidence="4" id="KW-0808">Transferase</keyword>
<evidence type="ECO:0000256" key="3">
    <source>
        <dbReference type="ARBA" id="ARBA00022553"/>
    </source>
</evidence>
<dbReference type="InterPro" id="IPR001789">
    <property type="entry name" value="Sig_transdc_resp-reg_receiver"/>
</dbReference>
<evidence type="ECO:0000256" key="4">
    <source>
        <dbReference type="ARBA" id="ARBA00022679"/>
    </source>
</evidence>
<proteinExistence type="predicted"/>
<protein>
    <recommendedName>
        <fullName evidence="2">histidine kinase</fullName>
        <ecNumber evidence="2">2.7.13.3</ecNumber>
    </recommendedName>
</protein>
<dbReference type="InterPro" id="IPR036890">
    <property type="entry name" value="HATPase_C_sf"/>
</dbReference>
<accession>A0ABV5KYI7</accession>
<feature type="domain" description="PAC" evidence="13">
    <location>
        <begin position="85"/>
        <end position="138"/>
    </location>
</feature>
<dbReference type="InterPro" id="IPR004358">
    <property type="entry name" value="Sig_transdc_His_kin-like_C"/>
</dbReference>
<dbReference type="SUPFAM" id="SSF55874">
    <property type="entry name" value="ATPase domain of HSP90 chaperone/DNA topoisomerase II/histidine kinase"/>
    <property type="match status" value="1"/>
</dbReference>
<dbReference type="Gene3D" id="1.10.287.130">
    <property type="match status" value="1"/>
</dbReference>
<dbReference type="PANTHER" id="PTHR45339">
    <property type="entry name" value="HYBRID SIGNAL TRANSDUCTION HISTIDINE KINASE J"/>
    <property type="match status" value="1"/>
</dbReference>
<dbReference type="Pfam" id="PF00072">
    <property type="entry name" value="Response_reg"/>
    <property type="match status" value="1"/>
</dbReference>
<sequence length="646" mass="72290">MQVDPIHTIGHQALFNHVFHHSPIGIAFISLEYAWLSINPSACRIFGYTQEEIASQDPKTLLAIEEQGEFESLLSSLCEGRESLVELEITYTTEEGRTIWASAQISLAREEHSGKPLFYILQVVDISKSKIAEQSLQESIERYTSLKKYNHDAIISFGLDGRIMNGNQMAEQLSGYAIPELVGTSIARLIGQTNLELIYAMKADYHAVEQSLNFILNREGTAVEVLSTLAPIIIHGKSVGFYLIAKDMTEQKKLMIEKEAAEKTNKAKSEFLAMMSHEIRTPMNGVIGITDLLLETNLDGEQREYVQIIKKSGETLLTIINDILDFSKIESGKEELVESHFKLRDVLLDTLNMFMPKALQKNLDISTSVNSAVPEFVFGDIMKLRQILMNLLSNAIKFTPNGAIAIAVRHVDQQDDQVRLEFAVRDSGVGVPEAKVPFLFEPFYQVDSFMSRSVEGTGLGLAICKKLVELLGGRIWYEKAEGGAGSTFRFTVRFRTAMHHDLLPDQQDEENSITHQALRILIAEDNEVNQIVLKRMVEKLGYTATVVNDGKEAIEAHDRYPYDIIFMDIQLPIIDGLEATRLIKESRTGKKVPTIVAVTAHAIKGDKQKYMAMGMDDYVSKPISIDAIASVIERCKDKREPNLSAG</sequence>
<dbReference type="InterPro" id="IPR000700">
    <property type="entry name" value="PAS-assoc_C"/>
</dbReference>
<dbReference type="EC" id="2.7.13.3" evidence="2"/>
<dbReference type="SMART" id="SM00091">
    <property type="entry name" value="PAS"/>
    <property type="match status" value="2"/>
</dbReference>
<gene>
    <name evidence="14" type="ORF">ACFFSY_24645</name>
</gene>
<keyword evidence="5" id="KW-0547">Nucleotide-binding</keyword>
<dbReference type="SUPFAM" id="SSF55785">
    <property type="entry name" value="PYP-like sensor domain (PAS domain)"/>
    <property type="match status" value="2"/>
</dbReference>
<keyword evidence="3 9" id="KW-0597">Phosphoprotein</keyword>
<evidence type="ECO:0000259" key="10">
    <source>
        <dbReference type="PROSITE" id="PS50109"/>
    </source>
</evidence>
<dbReference type="SUPFAM" id="SSF47384">
    <property type="entry name" value="Homodimeric domain of signal transducing histidine kinase"/>
    <property type="match status" value="1"/>
</dbReference>
<feature type="domain" description="PAS" evidence="12">
    <location>
        <begin position="11"/>
        <end position="81"/>
    </location>
</feature>
<dbReference type="CDD" id="cd00130">
    <property type="entry name" value="PAS"/>
    <property type="match status" value="2"/>
</dbReference>
<evidence type="ECO:0000259" key="11">
    <source>
        <dbReference type="PROSITE" id="PS50110"/>
    </source>
</evidence>
<evidence type="ECO:0000256" key="9">
    <source>
        <dbReference type="PROSITE-ProRule" id="PRU00169"/>
    </source>
</evidence>
<organism evidence="14 15">
    <name type="scientific">Paenibacillus aurantiacus</name>
    <dbReference type="NCBI Taxonomy" id="1936118"/>
    <lineage>
        <taxon>Bacteria</taxon>
        <taxon>Bacillati</taxon>
        <taxon>Bacillota</taxon>
        <taxon>Bacilli</taxon>
        <taxon>Bacillales</taxon>
        <taxon>Paenibacillaceae</taxon>
        <taxon>Paenibacillus</taxon>
    </lineage>
</organism>
<keyword evidence="8" id="KW-0902">Two-component regulatory system</keyword>
<dbReference type="InterPro" id="IPR003594">
    <property type="entry name" value="HATPase_dom"/>
</dbReference>
<dbReference type="SMART" id="SM00387">
    <property type="entry name" value="HATPase_c"/>
    <property type="match status" value="1"/>
</dbReference>
<dbReference type="InterPro" id="IPR036097">
    <property type="entry name" value="HisK_dim/P_sf"/>
</dbReference>
<dbReference type="PROSITE" id="PS50113">
    <property type="entry name" value="PAC"/>
    <property type="match status" value="1"/>
</dbReference>
<feature type="domain" description="Histidine kinase" evidence="10">
    <location>
        <begin position="274"/>
        <end position="496"/>
    </location>
</feature>
<dbReference type="SMART" id="SM00388">
    <property type="entry name" value="HisKA"/>
    <property type="match status" value="1"/>
</dbReference>
<evidence type="ECO:0000256" key="5">
    <source>
        <dbReference type="ARBA" id="ARBA00022741"/>
    </source>
</evidence>
<dbReference type="InterPro" id="IPR000014">
    <property type="entry name" value="PAS"/>
</dbReference>
<name>A0ABV5KYI7_9BACL</name>
<comment type="caution">
    <text evidence="14">The sequence shown here is derived from an EMBL/GenBank/DDBJ whole genome shotgun (WGS) entry which is preliminary data.</text>
</comment>
<dbReference type="NCBIfam" id="TIGR00229">
    <property type="entry name" value="sensory_box"/>
    <property type="match status" value="2"/>
</dbReference>
<dbReference type="CDD" id="cd00082">
    <property type="entry name" value="HisKA"/>
    <property type="match status" value="1"/>
</dbReference>
<feature type="modified residue" description="4-aspartylphosphate" evidence="9">
    <location>
        <position position="568"/>
    </location>
</feature>
<evidence type="ECO:0000256" key="7">
    <source>
        <dbReference type="ARBA" id="ARBA00022840"/>
    </source>
</evidence>
<dbReference type="RefSeq" id="WP_377499116.1">
    <property type="nucleotide sequence ID" value="NZ_JBHMDO010000039.1"/>
</dbReference>